<gene>
    <name evidence="2" type="ORF">NCTC9073_05035</name>
</gene>
<dbReference type="EMBL" id="UASD01000009">
    <property type="protein sequence ID" value="SPX17221.1"/>
    <property type="molecule type" value="Genomic_DNA"/>
</dbReference>
<organism evidence="2 3">
    <name type="scientific">Escherichia coli</name>
    <dbReference type="NCBI Taxonomy" id="562"/>
    <lineage>
        <taxon>Bacteria</taxon>
        <taxon>Pseudomonadati</taxon>
        <taxon>Pseudomonadota</taxon>
        <taxon>Gammaproteobacteria</taxon>
        <taxon>Enterobacterales</taxon>
        <taxon>Enterobacteriaceae</taxon>
        <taxon>Escherichia</taxon>
    </lineage>
</organism>
<sequence length="38" mass="4402">MIREALSRHNSKKQVADELGIGIATLYRKIKKYELLNT</sequence>
<feature type="domain" description="DNA binding HTH" evidence="1">
    <location>
        <begin position="1"/>
        <end position="33"/>
    </location>
</feature>
<evidence type="ECO:0000259" key="1">
    <source>
        <dbReference type="Pfam" id="PF02954"/>
    </source>
</evidence>
<dbReference type="Pfam" id="PF02954">
    <property type="entry name" value="HTH_8"/>
    <property type="match status" value="1"/>
</dbReference>
<protein>
    <submittedName>
        <fullName evidence="2">Transcriptional regulator</fullName>
    </submittedName>
</protein>
<name>A0A2X1PEU2_ECOLX</name>
<dbReference type="Gene3D" id="1.10.10.60">
    <property type="entry name" value="Homeodomain-like"/>
    <property type="match status" value="1"/>
</dbReference>
<dbReference type="GO" id="GO:0043565">
    <property type="term" value="F:sequence-specific DNA binding"/>
    <property type="evidence" value="ECO:0007669"/>
    <property type="project" value="InterPro"/>
</dbReference>
<evidence type="ECO:0000313" key="3">
    <source>
        <dbReference type="Proteomes" id="UP000250780"/>
    </source>
</evidence>
<dbReference type="AlphaFoldDB" id="A0A2X1PEU2"/>
<dbReference type="InterPro" id="IPR002197">
    <property type="entry name" value="HTH_Fis"/>
</dbReference>
<dbReference type="Proteomes" id="UP000250780">
    <property type="component" value="Unassembled WGS sequence"/>
</dbReference>
<reference evidence="2 3" key="1">
    <citation type="submission" date="2018-06" db="EMBL/GenBank/DDBJ databases">
        <authorList>
            <consortium name="Pathogen Informatics"/>
            <person name="Doyle S."/>
        </authorList>
    </citation>
    <scope>NUCLEOTIDE SEQUENCE [LARGE SCALE GENOMIC DNA]</scope>
    <source>
        <strain evidence="2 3">NCTC9073</strain>
    </source>
</reference>
<dbReference type="SUPFAM" id="SSF46689">
    <property type="entry name" value="Homeodomain-like"/>
    <property type="match status" value="1"/>
</dbReference>
<dbReference type="InterPro" id="IPR009057">
    <property type="entry name" value="Homeodomain-like_sf"/>
</dbReference>
<evidence type="ECO:0000313" key="2">
    <source>
        <dbReference type="EMBL" id="SPX17221.1"/>
    </source>
</evidence>
<accession>A0A2X1PEU2</accession>
<proteinExistence type="predicted"/>